<comment type="caution">
    <text evidence="1">The sequence shown here is derived from an EMBL/GenBank/DDBJ whole genome shotgun (WGS) entry which is preliminary data.</text>
</comment>
<keyword evidence="2" id="KW-1185">Reference proteome</keyword>
<dbReference type="EMBL" id="CASHTH010002025">
    <property type="protein sequence ID" value="CAI8023695.1"/>
    <property type="molecule type" value="Genomic_DNA"/>
</dbReference>
<evidence type="ECO:0000313" key="2">
    <source>
        <dbReference type="Proteomes" id="UP001174909"/>
    </source>
</evidence>
<sequence>MEAEEETGLAGPRRGVRVTRHSYVAMSEKWTGLNV</sequence>
<reference evidence="1" key="1">
    <citation type="submission" date="2023-03" db="EMBL/GenBank/DDBJ databases">
        <authorList>
            <person name="Steffen K."/>
            <person name="Cardenas P."/>
        </authorList>
    </citation>
    <scope>NUCLEOTIDE SEQUENCE</scope>
</reference>
<evidence type="ECO:0000313" key="1">
    <source>
        <dbReference type="EMBL" id="CAI8023695.1"/>
    </source>
</evidence>
<dbReference type="Proteomes" id="UP001174909">
    <property type="component" value="Unassembled WGS sequence"/>
</dbReference>
<feature type="non-terminal residue" evidence="1">
    <location>
        <position position="35"/>
    </location>
</feature>
<accession>A0AA35WR86</accession>
<name>A0AA35WR86_GEOBA</name>
<protein>
    <submittedName>
        <fullName evidence="1">Uncharacterized protein</fullName>
    </submittedName>
</protein>
<organism evidence="1 2">
    <name type="scientific">Geodia barretti</name>
    <name type="common">Barrett's horny sponge</name>
    <dbReference type="NCBI Taxonomy" id="519541"/>
    <lineage>
        <taxon>Eukaryota</taxon>
        <taxon>Metazoa</taxon>
        <taxon>Porifera</taxon>
        <taxon>Demospongiae</taxon>
        <taxon>Heteroscleromorpha</taxon>
        <taxon>Tetractinellida</taxon>
        <taxon>Astrophorina</taxon>
        <taxon>Geodiidae</taxon>
        <taxon>Geodia</taxon>
    </lineage>
</organism>
<dbReference type="AlphaFoldDB" id="A0AA35WR86"/>
<gene>
    <name evidence="1" type="ORF">GBAR_LOCUS13825</name>
</gene>
<proteinExistence type="predicted"/>